<dbReference type="NCBIfam" id="TIGR00996">
    <property type="entry name" value="Mtu_fam_mce"/>
    <property type="match status" value="1"/>
</dbReference>
<dbReference type="Proteomes" id="UP000598360">
    <property type="component" value="Unassembled WGS sequence"/>
</dbReference>
<dbReference type="InterPro" id="IPR024516">
    <property type="entry name" value="Mce_C"/>
</dbReference>
<reference evidence="4" key="1">
    <citation type="submission" date="2020-10" db="EMBL/GenBank/DDBJ databases">
        <title>Diversity and distribution of actinomycetes associated with coral in the coast of Hainan.</title>
        <authorList>
            <person name="Li F."/>
        </authorList>
    </citation>
    <scope>NUCLEOTIDE SEQUENCE</scope>
    <source>
        <strain evidence="4">HNM0983</strain>
    </source>
</reference>
<evidence type="ECO:0000256" key="1">
    <source>
        <dbReference type="SAM" id="MobiDB-lite"/>
    </source>
</evidence>
<dbReference type="InterPro" id="IPR052336">
    <property type="entry name" value="MlaD_Phospholipid_Transporter"/>
</dbReference>
<gene>
    <name evidence="4" type="ORF">IQ251_02555</name>
</gene>
<feature type="region of interest" description="Disordered" evidence="1">
    <location>
        <begin position="300"/>
        <end position="342"/>
    </location>
</feature>
<dbReference type="EMBL" id="JADEYC010000005">
    <property type="protein sequence ID" value="MBE9373319.1"/>
    <property type="molecule type" value="Genomic_DNA"/>
</dbReference>
<evidence type="ECO:0000259" key="3">
    <source>
        <dbReference type="Pfam" id="PF11887"/>
    </source>
</evidence>
<sequence length="342" mass="35770">MPNAEVKVGDITVGTVTGVAFDDWTAELTVSLRRSVTLPANAEARVAQKSLLGAEYLELAPPEHDRPVGTMRAGDDIPVPRTGQYPETEELLAALSALLNQGGLSQLKTVTTELNDALAGREGDARGLVRNVEALASTLDRRKGDIVRAVENLDRLSATLAEQDRVIDDALRTIPPGLAALERQRSSLVQTLDSVSSFGEVASNVLNTSRNDLHANLTALQPVLQKLADSGKDLTESAGMLPTFPFATNNAFPAVINGDYGNLYITVDLDAKTLSDNFTRGLTVAGIPLLGGSSLSEGIPGANPLASGQPGLLPLPPEPPGEAPPEGGLLDRPLDALVPGGT</sequence>
<accession>A0A929B517</accession>
<evidence type="ECO:0000313" key="4">
    <source>
        <dbReference type="EMBL" id="MBE9373319.1"/>
    </source>
</evidence>
<evidence type="ECO:0000313" key="5">
    <source>
        <dbReference type="Proteomes" id="UP000598360"/>
    </source>
</evidence>
<comment type="caution">
    <text evidence="4">The sequence shown here is derived from an EMBL/GenBank/DDBJ whole genome shotgun (WGS) entry which is preliminary data.</text>
</comment>
<feature type="domain" description="Mammalian cell entry C-terminal" evidence="3">
    <location>
        <begin position="71"/>
        <end position="229"/>
    </location>
</feature>
<dbReference type="RefSeq" id="WP_193926775.1">
    <property type="nucleotide sequence ID" value="NZ_JADEYC010000005.1"/>
</dbReference>
<dbReference type="InterPro" id="IPR003399">
    <property type="entry name" value="Mce/MlaD"/>
</dbReference>
<keyword evidence="5" id="KW-1185">Reference proteome</keyword>
<dbReference type="AlphaFoldDB" id="A0A929B517"/>
<dbReference type="GO" id="GO:0005576">
    <property type="term" value="C:extracellular region"/>
    <property type="evidence" value="ECO:0007669"/>
    <property type="project" value="TreeGrafter"/>
</dbReference>
<feature type="domain" description="Mce/MlaD" evidence="2">
    <location>
        <begin position="2"/>
        <end position="62"/>
    </location>
</feature>
<protein>
    <submittedName>
        <fullName evidence="4">MCE family protein</fullName>
    </submittedName>
</protein>
<dbReference type="PANTHER" id="PTHR33371">
    <property type="entry name" value="INTERMEMBRANE PHOSPHOLIPID TRANSPORT SYSTEM BINDING PROTEIN MLAD-RELATED"/>
    <property type="match status" value="1"/>
</dbReference>
<dbReference type="InterPro" id="IPR005693">
    <property type="entry name" value="Mce"/>
</dbReference>
<feature type="compositionally biased region" description="Pro residues" evidence="1">
    <location>
        <begin position="313"/>
        <end position="323"/>
    </location>
</feature>
<dbReference type="Pfam" id="PF02470">
    <property type="entry name" value="MlaD"/>
    <property type="match status" value="1"/>
</dbReference>
<proteinExistence type="predicted"/>
<name>A0A929B517_9PSEU</name>
<dbReference type="Pfam" id="PF11887">
    <property type="entry name" value="Mce4_CUP1"/>
    <property type="match status" value="1"/>
</dbReference>
<dbReference type="PANTHER" id="PTHR33371:SF15">
    <property type="entry name" value="LIPOPROTEIN LPRN"/>
    <property type="match status" value="1"/>
</dbReference>
<evidence type="ECO:0000259" key="2">
    <source>
        <dbReference type="Pfam" id="PF02470"/>
    </source>
</evidence>
<organism evidence="4 5">
    <name type="scientific">Saccharopolyspora montiporae</name>
    <dbReference type="NCBI Taxonomy" id="2781240"/>
    <lineage>
        <taxon>Bacteria</taxon>
        <taxon>Bacillati</taxon>
        <taxon>Actinomycetota</taxon>
        <taxon>Actinomycetes</taxon>
        <taxon>Pseudonocardiales</taxon>
        <taxon>Pseudonocardiaceae</taxon>
        <taxon>Saccharopolyspora</taxon>
    </lineage>
</organism>